<dbReference type="Proteomes" id="UP001610334">
    <property type="component" value="Unassembled WGS sequence"/>
</dbReference>
<keyword evidence="2" id="KW-1185">Reference proteome</keyword>
<comment type="caution">
    <text evidence="1">The sequence shown here is derived from an EMBL/GenBank/DDBJ whole genome shotgun (WGS) entry which is preliminary data.</text>
</comment>
<protein>
    <submittedName>
        <fullName evidence="1">Uncharacterized protein</fullName>
    </submittedName>
</protein>
<reference evidence="1 2" key="1">
    <citation type="submission" date="2024-07" db="EMBL/GenBank/DDBJ databases">
        <title>Section-level genome sequencing and comparative genomics of Aspergillus sections Usti and Cavernicolus.</title>
        <authorList>
            <consortium name="Lawrence Berkeley National Laboratory"/>
            <person name="Nybo J.L."/>
            <person name="Vesth T.C."/>
            <person name="Theobald S."/>
            <person name="Frisvad J.C."/>
            <person name="Larsen T.O."/>
            <person name="Kjaerboelling I."/>
            <person name="Rothschild-Mancinelli K."/>
            <person name="Lyhne E.K."/>
            <person name="Kogle M.E."/>
            <person name="Barry K."/>
            <person name="Clum A."/>
            <person name="Na H."/>
            <person name="Ledsgaard L."/>
            <person name="Lin J."/>
            <person name="Lipzen A."/>
            <person name="Kuo A."/>
            <person name="Riley R."/>
            <person name="Mondo S."/>
            <person name="Labutti K."/>
            <person name="Haridas S."/>
            <person name="Pangalinan J."/>
            <person name="Salamov A.A."/>
            <person name="Simmons B.A."/>
            <person name="Magnuson J.K."/>
            <person name="Chen J."/>
            <person name="Drula E."/>
            <person name="Henrissat B."/>
            <person name="Wiebenga A."/>
            <person name="Lubbers R.J."/>
            <person name="Gomes A.C."/>
            <person name="Makela M.R."/>
            <person name="Stajich J."/>
            <person name="Grigoriev I.V."/>
            <person name="Mortensen U.H."/>
            <person name="De Vries R.P."/>
            <person name="Baker S.E."/>
            <person name="Andersen M.R."/>
        </authorList>
    </citation>
    <scope>NUCLEOTIDE SEQUENCE [LARGE SCALE GENOMIC DNA]</scope>
    <source>
        <strain evidence="1 2">CBS 588.65</strain>
    </source>
</reference>
<name>A0ABR4H5A4_9EURO</name>
<evidence type="ECO:0000313" key="1">
    <source>
        <dbReference type="EMBL" id="KAL2809983.1"/>
    </source>
</evidence>
<organism evidence="1 2">
    <name type="scientific">Aspergillus granulosus</name>
    <dbReference type="NCBI Taxonomy" id="176169"/>
    <lineage>
        <taxon>Eukaryota</taxon>
        <taxon>Fungi</taxon>
        <taxon>Dikarya</taxon>
        <taxon>Ascomycota</taxon>
        <taxon>Pezizomycotina</taxon>
        <taxon>Eurotiomycetes</taxon>
        <taxon>Eurotiomycetidae</taxon>
        <taxon>Eurotiales</taxon>
        <taxon>Aspergillaceae</taxon>
        <taxon>Aspergillus</taxon>
        <taxon>Aspergillus subgen. Nidulantes</taxon>
    </lineage>
</organism>
<dbReference type="PROSITE" id="PS51257">
    <property type="entry name" value="PROKAR_LIPOPROTEIN"/>
    <property type="match status" value="1"/>
</dbReference>
<proteinExistence type="predicted"/>
<sequence>MFSRESALNTEEIKLLAETGCPSQVGFLSCSLTQWGCGAIGSACLSHINGIEGLRKAVVRTIINRLSENGVNTDGLSPMLLDHCLPVTTVANKTSWEMLLRDSLQLSDKALMDILTLNYSGSRTNVRNIVLQQTVIYIRSFHMTAGQLQEVAAEFCKTGHRHTKITTWLASIQKLRADQTVYIRYVGRTTRDVLRRHREDLLTRRAGFLAKFLTCLETMFPTVIDSVVLYTFPTPAGGNPEVTLCNEIREQAVIALLNIHSLLNQTLSNAAHLIFSSASHNASLAAWADDIQCYAREHQESVSRFRNTVHDFPDNLRAMLIRQATPSKLYGKFVLFLTAGAEAFYEGSSDSAKLIKDFLSRLWSWEQNESIKKVHIQEIVSAGGFPFVDLCPWQKATGKDLKAAAQFLKRYIFIAKPLILLTFSEKPSSVLGYGSSDSSEASCATKFWSRVGQVELIQLGSLYRIQIPCFHPGQGRFSPKPDIFLTIFDMTLWVLLLAISISLDSVKLYRTQDRKEWCKYIKQQAEQVLLSAGFYEKSDLYRERPRSTATALTVTERSKIAIATRRDVDQLIFSGLAVDGAISDSCRQQTYRLWELNIPDLHLHIGRERPWEGFQWANSLPEGASLFVEAIAVPLWGYLHASRVSSELSQAVILRFKAMYRAKLDGAEVFVWKNRSFPIYWITPSGQKYKFVMRAPQSILDGSLGKRKYIFFTEDGIDLRDGEGTSCLVRKESLSSDNKVTFPVNHLPNCQDTTELGSRLVELWEYETGLSWMNTALALVATPPQTLGSTSRTPTHPPSFYIGGSLPLIRSNWSESKLAPYRSPPVPADETWLLWMCLKEQWPSGGILFIGIPEKWPLRQDNIWVHFRELLSRSAYRHHPRLGQMIKNIEHFCCIVSKRKVQERDRARLEGEGKDVKIAGTELEIIQRWR</sequence>
<dbReference type="EMBL" id="JBFXLT010000079">
    <property type="protein sequence ID" value="KAL2809983.1"/>
    <property type="molecule type" value="Genomic_DNA"/>
</dbReference>
<accession>A0ABR4H5A4</accession>
<gene>
    <name evidence="1" type="ORF">BJX63DRAFT_423456</name>
</gene>
<evidence type="ECO:0000313" key="2">
    <source>
        <dbReference type="Proteomes" id="UP001610334"/>
    </source>
</evidence>